<dbReference type="RefSeq" id="WP_154238695.1">
    <property type="nucleotide sequence ID" value="NZ_CALJPI010000162.1"/>
</dbReference>
<feature type="transmembrane region" description="Helical" evidence="7">
    <location>
        <begin position="27"/>
        <end position="53"/>
    </location>
</feature>
<dbReference type="AlphaFoldDB" id="A0A6N7S686"/>
<feature type="transmembrane region" description="Helical" evidence="7">
    <location>
        <begin position="337"/>
        <end position="355"/>
    </location>
</feature>
<evidence type="ECO:0000256" key="6">
    <source>
        <dbReference type="ARBA" id="ARBA00023136"/>
    </source>
</evidence>
<evidence type="ECO:0000256" key="7">
    <source>
        <dbReference type="SAM" id="Phobius"/>
    </source>
</evidence>
<dbReference type="PANTHER" id="PTHR43266:SF2">
    <property type="entry name" value="MAJOR FACILITATOR SUPERFAMILY (MFS) PROFILE DOMAIN-CONTAINING PROTEIN"/>
    <property type="match status" value="1"/>
</dbReference>
<feature type="transmembrane region" description="Helical" evidence="7">
    <location>
        <begin position="59"/>
        <end position="80"/>
    </location>
</feature>
<organism evidence="8 10">
    <name type="scientific">Holdemania massiliensis</name>
    <dbReference type="NCBI Taxonomy" id="1468449"/>
    <lineage>
        <taxon>Bacteria</taxon>
        <taxon>Bacillati</taxon>
        <taxon>Bacillota</taxon>
        <taxon>Erysipelotrichia</taxon>
        <taxon>Erysipelotrichales</taxon>
        <taxon>Erysipelotrichaceae</taxon>
        <taxon>Holdemania</taxon>
    </lineage>
</organism>
<keyword evidence="5 7" id="KW-1133">Transmembrane helix</keyword>
<evidence type="ECO:0000256" key="1">
    <source>
        <dbReference type="ARBA" id="ARBA00004651"/>
    </source>
</evidence>
<dbReference type="GO" id="GO:0005886">
    <property type="term" value="C:plasma membrane"/>
    <property type="evidence" value="ECO:0007669"/>
    <property type="project" value="UniProtKB-SubCell"/>
</dbReference>
<accession>A0A6N7S686</accession>
<feature type="transmembrane region" description="Helical" evidence="7">
    <location>
        <begin position="306"/>
        <end position="331"/>
    </location>
</feature>
<dbReference type="InterPro" id="IPR011701">
    <property type="entry name" value="MFS"/>
</dbReference>
<keyword evidence="2" id="KW-0813">Transport</keyword>
<protein>
    <submittedName>
        <fullName evidence="8">MFS transporter</fullName>
    </submittedName>
</protein>
<dbReference type="GO" id="GO:0022857">
    <property type="term" value="F:transmembrane transporter activity"/>
    <property type="evidence" value="ECO:0007669"/>
    <property type="project" value="InterPro"/>
</dbReference>
<evidence type="ECO:0000256" key="2">
    <source>
        <dbReference type="ARBA" id="ARBA00022448"/>
    </source>
</evidence>
<evidence type="ECO:0000313" key="10">
    <source>
        <dbReference type="Proteomes" id="UP000433575"/>
    </source>
</evidence>
<keyword evidence="11" id="KW-1185">Reference proteome</keyword>
<feature type="transmembrane region" description="Helical" evidence="7">
    <location>
        <begin position="158"/>
        <end position="181"/>
    </location>
</feature>
<evidence type="ECO:0000313" key="8">
    <source>
        <dbReference type="EMBL" id="MSA89407.1"/>
    </source>
</evidence>
<comment type="caution">
    <text evidence="8">The sequence shown here is derived from an EMBL/GenBank/DDBJ whole genome shotgun (WGS) entry which is preliminary data.</text>
</comment>
<dbReference type="PANTHER" id="PTHR43266">
    <property type="entry name" value="MACROLIDE-EFFLUX PROTEIN"/>
    <property type="match status" value="1"/>
</dbReference>
<dbReference type="InterPro" id="IPR036259">
    <property type="entry name" value="MFS_trans_sf"/>
</dbReference>
<dbReference type="Pfam" id="PF07690">
    <property type="entry name" value="MFS_1"/>
    <property type="match status" value="1"/>
</dbReference>
<dbReference type="SUPFAM" id="SSF103473">
    <property type="entry name" value="MFS general substrate transporter"/>
    <property type="match status" value="1"/>
</dbReference>
<evidence type="ECO:0000313" key="9">
    <source>
        <dbReference type="EMBL" id="MSC33085.1"/>
    </source>
</evidence>
<evidence type="ECO:0000313" key="11">
    <source>
        <dbReference type="Proteomes" id="UP000480929"/>
    </source>
</evidence>
<evidence type="ECO:0000256" key="5">
    <source>
        <dbReference type="ARBA" id="ARBA00022989"/>
    </source>
</evidence>
<dbReference type="EMBL" id="WKPJ01000010">
    <property type="protein sequence ID" value="MSA89407.1"/>
    <property type="molecule type" value="Genomic_DNA"/>
</dbReference>
<dbReference type="OrthoDB" id="9775268at2"/>
<dbReference type="CDD" id="cd06173">
    <property type="entry name" value="MFS_MefA_like"/>
    <property type="match status" value="1"/>
</dbReference>
<keyword evidence="3" id="KW-1003">Cell membrane</keyword>
<reference evidence="10 11" key="1">
    <citation type="journal article" date="2019" name="Nat. Med.">
        <title>A library of human gut bacterial isolates paired with longitudinal multiomics data enables mechanistic microbiome research.</title>
        <authorList>
            <person name="Poyet M."/>
            <person name="Groussin M."/>
            <person name="Gibbons S.M."/>
            <person name="Avila-Pacheco J."/>
            <person name="Jiang X."/>
            <person name="Kearney S.M."/>
            <person name="Perrotta A.R."/>
            <person name="Berdy B."/>
            <person name="Zhao S."/>
            <person name="Lieberman T.D."/>
            <person name="Swanson P.K."/>
            <person name="Smith M."/>
            <person name="Roesemann S."/>
            <person name="Alexander J.E."/>
            <person name="Rich S.A."/>
            <person name="Livny J."/>
            <person name="Vlamakis H."/>
            <person name="Clish C."/>
            <person name="Bullock K."/>
            <person name="Deik A."/>
            <person name="Scott J."/>
            <person name="Pierce K.A."/>
            <person name="Xavier R.J."/>
            <person name="Alm E.J."/>
        </authorList>
    </citation>
    <scope>NUCLEOTIDE SEQUENCE [LARGE SCALE GENOMIC DNA]</scope>
    <source>
        <strain evidence="8 10">BIOML-A4</strain>
        <strain evidence="9 11">BIOML-A5</strain>
    </source>
</reference>
<proteinExistence type="predicted"/>
<keyword evidence="6 7" id="KW-0472">Membrane</keyword>
<feature type="transmembrane region" description="Helical" evidence="7">
    <location>
        <begin position="239"/>
        <end position="261"/>
    </location>
</feature>
<evidence type="ECO:0000256" key="3">
    <source>
        <dbReference type="ARBA" id="ARBA00022475"/>
    </source>
</evidence>
<dbReference type="EMBL" id="WKPI01000011">
    <property type="protein sequence ID" value="MSC33085.1"/>
    <property type="molecule type" value="Genomic_DNA"/>
</dbReference>
<keyword evidence="4 7" id="KW-0812">Transmembrane</keyword>
<name>A0A6N7S686_9FIRM</name>
<dbReference type="Proteomes" id="UP000433575">
    <property type="component" value="Unassembled WGS sequence"/>
</dbReference>
<dbReference type="Gene3D" id="1.20.1250.20">
    <property type="entry name" value="MFS general substrate transporter like domains"/>
    <property type="match status" value="1"/>
</dbReference>
<feature type="transmembrane region" description="Helical" evidence="7">
    <location>
        <begin position="273"/>
        <end position="294"/>
    </location>
</feature>
<sequence>MKETKQNLEVQEARKSKKGALLRNRSYLLLLQGNLFSGFGDVLFSIAAGIWVYQETGSTMMMSLMSSISMAVSVLVTPLLGPYIDRKSKKTIMVSMDTLRGIALLAAGLWVWGQSLSVPVLILCAVLMALCNALFTPAATAAFALVVSRSEFMQAQSWNTGLFLLINLSGKGISSLLALSFGPTGLLMVNGILYLLSAVSECFITLRKTELPAPESHAFIADFKAGLQVTFGNSSLRTLLALLVLWNILIPGLSSVLLPFLQQKGLTDEFYSLYLTCGSIGAVAGTLIPGILPVSVRDKLCSLMPMALGCLAGIVIALSRSPIVLCLAYLLTNLLNSVGNIIVSSAMILGCDEALRGRFLSLQTALLTAGRLISTLAFGFFGEFVPLAILALIGEGLCFLLYLPFLRSSSLKDFLKLGVSDEAQTLE</sequence>
<evidence type="ECO:0000256" key="4">
    <source>
        <dbReference type="ARBA" id="ARBA00022692"/>
    </source>
</evidence>
<feature type="transmembrane region" description="Helical" evidence="7">
    <location>
        <begin position="387"/>
        <end position="406"/>
    </location>
</feature>
<feature type="transmembrane region" description="Helical" evidence="7">
    <location>
        <begin position="118"/>
        <end position="146"/>
    </location>
</feature>
<gene>
    <name evidence="9" type="ORF">GKD88_08115</name>
    <name evidence="8" type="ORF">GKE08_08710</name>
</gene>
<comment type="subcellular location">
    <subcellularLocation>
        <location evidence="1">Cell membrane</location>
        <topology evidence="1">Multi-pass membrane protein</topology>
    </subcellularLocation>
</comment>
<dbReference type="Proteomes" id="UP000480929">
    <property type="component" value="Unassembled WGS sequence"/>
</dbReference>